<protein>
    <submittedName>
        <fullName evidence="8">Peptidase M24</fullName>
    </submittedName>
</protein>
<evidence type="ECO:0000313" key="9">
    <source>
        <dbReference type="Proteomes" id="UP000001208"/>
    </source>
</evidence>
<evidence type="ECO:0000313" key="8">
    <source>
        <dbReference type="EMBL" id="ACF14766.1"/>
    </source>
</evidence>
<dbReference type="RefSeq" id="WP_012500848.1">
    <property type="nucleotide sequence ID" value="NC_011026.1"/>
</dbReference>
<keyword evidence="1" id="KW-0645">Protease</keyword>
<evidence type="ECO:0000256" key="3">
    <source>
        <dbReference type="ARBA" id="ARBA00022801"/>
    </source>
</evidence>
<name>B3QWK6_CHLT3</name>
<keyword evidence="3" id="KW-0378">Hydrolase</keyword>
<dbReference type="KEGG" id="cts:Ctha_2315"/>
<dbReference type="Pfam" id="PF01321">
    <property type="entry name" value="Creatinase_N"/>
    <property type="match status" value="1"/>
</dbReference>
<dbReference type="AlphaFoldDB" id="B3QWK6"/>
<evidence type="ECO:0000256" key="5">
    <source>
        <dbReference type="RuleBase" id="RU000590"/>
    </source>
</evidence>
<dbReference type="InterPro" id="IPR000994">
    <property type="entry name" value="Pept_M24"/>
</dbReference>
<evidence type="ECO:0000256" key="1">
    <source>
        <dbReference type="ARBA" id="ARBA00022670"/>
    </source>
</evidence>
<comment type="similarity">
    <text evidence="5">Belongs to the peptidase M24B family.</text>
</comment>
<dbReference type="eggNOG" id="COG0006">
    <property type="taxonomic scope" value="Bacteria"/>
</dbReference>
<dbReference type="PANTHER" id="PTHR46112">
    <property type="entry name" value="AMINOPEPTIDASE"/>
    <property type="match status" value="1"/>
</dbReference>
<dbReference type="Gene3D" id="3.40.350.10">
    <property type="entry name" value="Creatinase/prolidase N-terminal domain"/>
    <property type="match status" value="1"/>
</dbReference>
<dbReference type="PANTHER" id="PTHR46112:SF3">
    <property type="entry name" value="AMINOPEPTIDASE YPDF"/>
    <property type="match status" value="1"/>
</dbReference>
<dbReference type="GO" id="GO:0008237">
    <property type="term" value="F:metallopeptidase activity"/>
    <property type="evidence" value="ECO:0007669"/>
    <property type="project" value="UniProtKB-KW"/>
</dbReference>
<evidence type="ECO:0000256" key="2">
    <source>
        <dbReference type="ARBA" id="ARBA00022723"/>
    </source>
</evidence>
<sequence length="365" mass="40389">MQETSETLLMADQARIHALQNELQAAGLDAFFITNLTEIRWLTGFSGSNASVLVRKDLAWLFTDFRYQEQVKSEVKNAIPIIANDGFITELKSGKYRLDGQVGFQSDKITVSFLEKLKSDLPDVDFVPKPAFFENLMMVKTPDEIEKMQKAVEISDKVFEKILPLISPDVTELDIAAEISYWNKKFGAEKDSFDPIVASGPRGAMPHAKPSNQKLLPNQLIVIDMGCYYQGYASDQTRTVGLGKISSEAKKIYNLVLQAHLLGIESAKAGMSGKILDEIVRNFLTKTGYGSYFGHSLGHGVGLEVHEQPHVSRRSVAPMPAGSVITIEPGIYLPEQFGVRIEDMVLLSESGATPFQKSAKQLIEV</sequence>
<proteinExistence type="inferred from homology"/>
<gene>
    <name evidence="8" type="ordered locus">Ctha_2315</name>
</gene>
<dbReference type="InterPro" id="IPR000587">
    <property type="entry name" value="Creatinase_N"/>
</dbReference>
<dbReference type="InterPro" id="IPR050659">
    <property type="entry name" value="Peptidase_M24B"/>
</dbReference>
<dbReference type="InterPro" id="IPR001131">
    <property type="entry name" value="Peptidase_M24B_aminopep-P_CS"/>
</dbReference>
<dbReference type="GO" id="GO:0006508">
    <property type="term" value="P:proteolysis"/>
    <property type="evidence" value="ECO:0007669"/>
    <property type="project" value="UniProtKB-KW"/>
</dbReference>
<dbReference type="HOGENOM" id="CLU_017266_4_0_10"/>
<dbReference type="PROSITE" id="PS00491">
    <property type="entry name" value="PROLINE_PEPTIDASE"/>
    <property type="match status" value="1"/>
</dbReference>
<evidence type="ECO:0000259" key="7">
    <source>
        <dbReference type="Pfam" id="PF01321"/>
    </source>
</evidence>
<keyword evidence="2 5" id="KW-0479">Metal-binding</keyword>
<evidence type="ECO:0000256" key="4">
    <source>
        <dbReference type="ARBA" id="ARBA00023049"/>
    </source>
</evidence>
<keyword evidence="9" id="KW-1185">Reference proteome</keyword>
<evidence type="ECO:0000259" key="6">
    <source>
        <dbReference type="Pfam" id="PF00557"/>
    </source>
</evidence>
<reference evidence="8 9" key="1">
    <citation type="submission" date="2008-06" db="EMBL/GenBank/DDBJ databases">
        <title>Complete sequence of Chloroherpeton thalassium ATCC 35110.</title>
        <authorList>
            <consortium name="US DOE Joint Genome Institute"/>
            <person name="Lucas S."/>
            <person name="Copeland A."/>
            <person name="Lapidus A."/>
            <person name="Glavina del Rio T."/>
            <person name="Dalin E."/>
            <person name="Tice H."/>
            <person name="Bruce D."/>
            <person name="Goodwin L."/>
            <person name="Pitluck S."/>
            <person name="Schmutz J."/>
            <person name="Larimer F."/>
            <person name="Land M."/>
            <person name="Hauser L."/>
            <person name="Kyrpides N."/>
            <person name="Mikhailova N."/>
            <person name="Liu Z."/>
            <person name="Li T."/>
            <person name="Zhao F."/>
            <person name="Overmann J."/>
            <person name="Bryant D.A."/>
            <person name="Richardson P."/>
        </authorList>
    </citation>
    <scope>NUCLEOTIDE SEQUENCE [LARGE SCALE GENOMIC DNA]</scope>
    <source>
        <strain evidence="9">ATCC 35110 / GB-78</strain>
    </source>
</reference>
<dbReference type="GO" id="GO:0046872">
    <property type="term" value="F:metal ion binding"/>
    <property type="evidence" value="ECO:0007669"/>
    <property type="project" value="UniProtKB-KW"/>
</dbReference>
<dbReference type="STRING" id="517418.Ctha_2315"/>
<dbReference type="SUPFAM" id="SSF55920">
    <property type="entry name" value="Creatinase/aminopeptidase"/>
    <property type="match status" value="1"/>
</dbReference>
<dbReference type="InterPro" id="IPR029149">
    <property type="entry name" value="Creatin/AminoP/Spt16_N"/>
</dbReference>
<feature type="domain" description="Peptidase M24" evidence="6">
    <location>
        <begin position="146"/>
        <end position="348"/>
    </location>
</feature>
<dbReference type="Pfam" id="PF00557">
    <property type="entry name" value="Peptidase_M24"/>
    <property type="match status" value="1"/>
</dbReference>
<dbReference type="Gene3D" id="3.90.230.10">
    <property type="entry name" value="Creatinase/methionine aminopeptidase superfamily"/>
    <property type="match status" value="1"/>
</dbReference>
<dbReference type="CDD" id="cd01092">
    <property type="entry name" value="APP-like"/>
    <property type="match status" value="1"/>
</dbReference>
<keyword evidence="4" id="KW-0482">Metalloprotease</keyword>
<dbReference type="Proteomes" id="UP000001208">
    <property type="component" value="Chromosome"/>
</dbReference>
<accession>B3QWK6</accession>
<feature type="domain" description="Creatinase N-terminal" evidence="7">
    <location>
        <begin position="15"/>
        <end position="136"/>
    </location>
</feature>
<dbReference type="InterPro" id="IPR036005">
    <property type="entry name" value="Creatinase/aminopeptidase-like"/>
</dbReference>
<organism evidence="8 9">
    <name type="scientific">Chloroherpeton thalassium (strain ATCC 35110 / GB-78)</name>
    <dbReference type="NCBI Taxonomy" id="517418"/>
    <lineage>
        <taxon>Bacteria</taxon>
        <taxon>Pseudomonadati</taxon>
        <taxon>Chlorobiota</taxon>
        <taxon>Chlorobiia</taxon>
        <taxon>Chlorobiales</taxon>
        <taxon>Chloroherpetonaceae</taxon>
        <taxon>Chloroherpeton</taxon>
    </lineage>
</organism>
<dbReference type="EMBL" id="CP001100">
    <property type="protein sequence ID" value="ACF14766.1"/>
    <property type="molecule type" value="Genomic_DNA"/>
</dbReference>
<dbReference type="SUPFAM" id="SSF53092">
    <property type="entry name" value="Creatinase/prolidase N-terminal domain"/>
    <property type="match status" value="1"/>
</dbReference>